<gene>
    <name evidence="2" type="ORF">psyc5s11_08040</name>
</gene>
<sequence>MLRLIKLELKHILKMHNTIIIFFILIILAVGLSILSTYGENGYVLNNNESTTLSGLDAVHNIQQVEKETELSGKHLADVFEKQKEIYKKYGESTPDEVLVKDVYPYSGEKNLIQWVYGIDVNYNYSKIYDKLSGNDILKFYDKLKNSRNEYLGQQLKGNTKAYELEQKRAEKINIPFYYYPKVGWDSALDKLGASMRVIAFLCCTLAVQLFSGNYQNGADVVFRTTKHGRKALALSRTIAMSIVGILLYIVYMGVYTLSCTMLFGVKGLKDPIQLISIFSCSPYTIGQVFMQTILLGIISVISVIIITLCVSSRIKSPIYALAFSVAILIAPIIIQSVPSAPNLVYFISDIFPSSGMDIYGELVRSNYYSAIRSPYVITTAAILNIILGVFLTKHFYDKHEGGR</sequence>
<proteinExistence type="predicted"/>
<evidence type="ECO:0000256" key="1">
    <source>
        <dbReference type="SAM" id="Phobius"/>
    </source>
</evidence>
<evidence type="ECO:0000313" key="2">
    <source>
        <dbReference type="EMBL" id="BCZ44737.1"/>
    </source>
</evidence>
<dbReference type="Proteomes" id="UP000824633">
    <property type="component" value="Chromosome"/>
</dbReference>
<name>A0ABN6IR78_9CLOT</name>
<feature type="transmembrane region" description="Helical" evidence="1">
    <location>
        <begin position="289"/>
        <end position="312"/>
    </location>
</feature>
<organism evidence="2 3">
    <name type="scientific">Clostridium gelidum</name>
    <dbReference type="NCBI Taxonomy" id="704125"/>
    <lineage>
        <taxon>Bacteria</taxon>
        <taxon>Bacillati</taxon>
        <taxon>Bacillota</taxon>
        <taxon>Clostridia</taxon>
        <taxon>Eubacteriales</taxon>
        <taxon>Clostridiaceae</taxon>
        <taxon>Clostridium</taxon>
    </lineage>
</organism>
<dbReference type="PANTHER" id="PTHR37305">
    <property type="entry name" value="INTEGRAL MEMBRANE PROTEIN-RELATED"/>
    <property type="match status" value="1"/>
</dbReference>
<feature type="transmembrane region" description="Helical" evidence="1">
    <location>
        <begin position="234"/>
        <end position="255"/>
    </location>
</feature>
<dbReference type="PANTHER" id="PTHR37305:SF1">
    <property type="entry name" value="MEMBRANE PROTEIN"/>
    <property type="match status" value="1"/>
</dbReference>
<feature type="transmembrane region" description="Helical" evidence="1">
    <location>
        <begin position="376"/>
        <end position="397"/>
    </location>
</feature>
<accession>A0ABN6IR78</accession>
<feature type="transmembrane region" description="Helical" evidence="1">
    <location>
        <begin position="20"/>
        <end position="39"/>
    </location>
</feature>
<feature type="transmembrane region" description="Helical" evidence="1">
    <location>
        <begin position="319"/>
        <end position="338"/>
    </location>
</feature>
<dbReference type="EMBL" id="AP024849">
    <property type="protein sequence ID" value="BCZ44737.1"/>
    <property type="molecule type" value="Genomic_DNA"/>
</dbReference>
<dbReference type="RefSeq" id="WP_224036395.1">
    <property type="nucleotide sequence ID" value="NZ_AP024849.1"/>
</dbReference>
<keyword evidence="1" id="KW-0812">Transmembrane</keyword>
<evidence type="ECO:0008006" key="4">
    <source>
        <dbReference type="Google" id="ProtNLM"/>
    </source>
</evidence>
<keyword evidence="3" id="KW-1185">Reference proteome</keyword>
<protein>
    <recommendedName>
        <fullName evidence="4">ABC-2 family transporter protein</fullName>
    </recommendedName>
</protein>
<keyword evidence="1" id="KW-1133">Transmembrane helix</keyword>
<keyword evidence="1" id="KW-0472">Membrane</keyword>
<evidence type="ECO:0000313" key="3">
    <source>
        <dbReference type="Proteomes" id="UP000824633"/>
    </source>
</evidence>
<reference evidence="3" key="1">
    <citation type="submission" date="2021-07" db="EMBL/GenBank/DDBJ databases">
        <title>Complete genome sequencing of a Clostridium isolate.</title>
        <authorList>
            <person name="Ueki A."/>
            <person name="Tonouchi A."/>
        </authorList>
    </citation>
    <scope>NUCLEOTIDE SEQUENCE [LARGE SCALE GENOMIC DNA]</scope>
    <source>
        <strain evidence="3">C5S11</strain>
    </source>
</reference>